<proteinExistence type="inferred from homology"/>
<gene>
    <name evidence="12" type="ORF">K8U91_11350</name>
</gene>
<name>A0A921SVR9_9BACT</name>
<dbReference type="GO" id="GO:0015031">
    <property type="term" value="P:protein transport"/>
    <property type="evidence" value="ECO:0007669"/>
    <property type="project" value="UniProtKB-KW"/>
</dbReference>
<dbReference type="PROSITE" id="PS52015">
    <property type="entry name" value="TONB_CTD"/>
    <property type="match status" value="1"/>
</dbReference>
<evidence type="ECO:0000313" key="13">
    <source>
        <dbReference type="Proteomes" id="UP000757103"/>
    </source>
</evidence>
<evidence type="ECO:0000256" key="9">
    <source>
        <dbReference type="ARBA" id="ARBA00023136"/>
    </source>
</evidence>
<comment type="similarity">
    <text evidence="2">Belongs to the TonB family.</text>
</comment>
<dbReference type="Gene3D" id="3.30.1150.10">
    <property type="match status" value="1"/>
</dbReference>
<evidence type="ECO:0000256" key="4">
    <source>
        <dbReference type="ARBA" id="ARBA00022475"/>
    </source>
</evidence>
<accession>A0A921SVR9</accession>
<dbReference type="GO" id="GO:0098797">
    <property type="term" value="C:plasma membrane protein complex"/>
    <property type="evidence" value="ECO:0007669"/>
    <property type="project" value="TreeGrafter"/>
</dbReference>
<dbReference type="InterPro" id="IPR051045">
    <property type="entry name" value="TonB-dependent_transducer"/>
</dbReference>
<keyword evidence="6 10" id="KW-0812">Transmembrane</keyword>
<dbReference type="PRINTS" id="PR01374">
    <property type="entry name" value="TONBPROTEIN"/>
</dbReference>
<dbReference type="InterPro" id="IPR037682">
    <property type="entry name" value="TonB_C"/>
</dbReference>
<evidence type="ECO:0000259" key="11">
    <source>
        <dbReference type="PROSITE" id="PS52015"/>
    </source>
</evidence>
<feature type="transmembrane region" description="Helical" evidence="10">
    <location>
        <begin position="37"/>
        <end position="58"/>
    </location>
</feature>
<keyword evidence="8 10" id="KW-1133">Transmembrane helix</keyword>
<evidence type="ECO:0000256" key="5">
    <source>
        <dbReference type="ARBA" id="ARBA00022519"/>
    </source>
</evidence>
<dbReference type="Pfam" id="PF03544">
    <property type="entry name" value="TonB_C"/>
    <property type="match status" value="1"/>
</dbReference>
<dbReference type="FunFam" id="3.30.1150.10:FF:000002">
    <property type="entry name" value="Energy transducer TonB"/>
    <property type="match status" value="1"/>
</dbReference>
<dbReference type="GO" id="GO:0015891">
    <property type="term" value="P:siderophore transport"/>
    <property type="evidence" value="ECO:0007669"/>
    <property type="project" value="InterPro"/>
</dbReference>
<keyword evidence="7" id="KW-0653">Protein transport</keyword>
<dbReference type="RefSeq" id="WP_025279038.1">
    <property type="nucleotide sequence ID" value="NZ_CALUJX010000001.1"/>
</dbReference>
<feature type="domain" description="TonB C-terminal" evidence="11">
    <location>
        <begin position="182"/>
        <end position="272"/>
    </location>
</feature>
<dbReference type="GO" id="GO:0030288">
    <property type="term" value="C:outer membrane-bounded periplasmic space"/>
    <property type="evidence" value="ECO:0007669"/>
    <property type="project" value="InterPro"/>
</dbReference>
<dbReference type="PANTHER" id="PTHR33446:SF2">
    <property type="entry name" value="PROTEIN TONB"/>
    <property type="match status" value="1"/>
</dbReference>
<dbReference type="AlphaFoldDB" id="A0A921SVR9"/>
<evidence type="ECO:0000256" key="6">
    <source>
        <dbReference type="ARBA" id="ARBA00022692"/>
    </source>
</evidence>
<dbReference type="InterPro" id="IPR006260">
    <property type="entry name" value="TonB/TolA_C"/>
</dbReference>
<keyword evidence="9 10" id="KW-0472">Membrane</keyword>
<comment type="caution">
    <text evidence="12">The sequence shown here is derived from an EMBL/GenBank/DDBJ whole genome shotgun (WGS) entry which is preliminary data.</text>
</comment>
<dbReference type="Proteomes" id="UP000757103">
    <property type="component" value="Unassembled WGS sequence"/>
</dbReference>
<dbReference type="InterPro" id="IPR003538">
    <property type="entry name" value="TonB"/>
</dbReference>
<dbReference type="EMBL" id="DYUD01000030">
    <property type="protein sequence ID" value="HJG90051.1"/>
    <property type="molecule type" value="Genomic_DNA"/>
</dbReference>
<dbReference type="GeneID" id="90529700"/>
<organism evidence="12 13">
    <name type="scientific">Barnesiella viscericola</name>
    <dbReference type="NCBI Taxonomy" id="397865"/>
    <lineage>
        <taxon>Bacteria</taxon>
        <taxon>Pseudomonadati</taxon>
        <taxon>Bacteroidota</taxon>
        <taxon>Bacteroidia</taxon>
        <taxon>Bacteroidales</taxon>
        <taxon>Barnesiellaceae</taxon>
        <taxon>Barnesiella</taxon>
    </lineage>
</organism>
<dbReference type="PANTHER" id="PTHR33446">
    <property type="entry name" value="PROTEIN TONB-RELATED"/>
    <property type="match status" value="1"/>
</dbReference>
<keyword evidence="4" id="KW-1003">Cell membrane</keyword>
<dbReference type="GO" id="GO:0055085">
    <property type="term" value="P:transmembrane transport"/>
    <property type="evidence" value="ECO:0007669"/>
    <property type="project" value="InterPro"/>
</dbReference>
<dbReference type="NCBIfam" id="TIGR01352">
    <property type="entry name" value="tonB_Cterm"/>
    <property type="match status" value="1"/>
</dbReference>
<evidence type="ECO:0000256" key="2">
    <source>
        <dbReference type="ARBA" id="ARBA00006555"/>
    </source>
</evidence>
<dbReference type="SUPFAM" id="SSF74653">
    <property type="entry name" value="TolA/TonB C-terminal domain"/>
    <property type="match status" value="1"/>
</dbReference>
<keyword evidence="3" id="KW-0813">Transport</keyword>
<evidence type="ECO:0000256" key="3">
    <source>
        <dbReference type="ARBA" id="ARBA00022448"/>
    </source>
</evidence>
<sequence length="272" mass="30493">MSKNVDLTSKEWCDLVFVGKNKAFGAYRLRVNSPKRYTWATVGVICVVAFAFALPYIVDSFKFGEAEEEISTVVEMSQLPEAEVEKQEVQPLVETPPPPPLKSSIKFTAPVIKKDEEVSDEEELKSQDELTQSKVNISIADVKGNDEEHGQDIADFREVIAEPVVEEEKPYEAVEQMPTFPGGEAELMKFIRDNLKYPVIAQENGIQGRVILRFVVSKTGTIDNVTVLRSLDPTCDKEAIRVVKSMPKWIPGKQNGNNVPVYFTLPVVFKLL</sequence>
<evidence type="ECO:0000256" key="7">
    <source>
        <dbReference type="ARBA" id="ARBA00022927"/>
    </source>
</evidence>
<dbReference type="GO" id="GO:0031992">
    <property type="term" value="F:energy transducer activity"/>
    <property type="evidence" value="ECO:0007669"/>
    <property type="project" value="InterPro"/>
</dbReference>
<reference evidence="12" key="2">
    <citation type="submission" date="2021-09" db="EMBL/GenBank/DDBJ databases">
        <authorList>
            <person name="Gilroy R."/>
        </authorList>
    </citation>
    <scope>NUCLEOTIDE SEQUENCE</scope>
    <source>
        <strain evidence="12">CHK121-7720</strain>
    </source>
</reference>
<evidence type="ECO:0000256" key="10">
    <source>
        <dbReference type="SAM" id="Phobius"/>
    </source>
</evidence>
<comment type="subcellular location">
    <subcellularLocation>
        <location evidence="1">Cell inner membrane</location>
        <topology evidence="1">Single-pass membrane protein</topology>
        <orientation evidence="1">Periplasmic side</orientation>
    </subcellularLocation>
</comment>
<reference evidence="12" key="1">
    <citation type="journal article" date="2021" name="PeerJ">
        <title>Extensive microbial diversity within the chicken gut microbiome revealed by metagenomics and culture.</title>
        <authorList>
            <person name="Gilroy R."/>
            <person name="Ravi A."/>
            <person name="Getino M."/>
            <person name="Pursley I."/>
            <person name="Horton D.L."/>
            <person name="Alikhan N.F."/>
            <person name="Baker D."/>
            <person name="Gharbi K."/>
            <person name="Hall N."/>
            <person name="Watson M."/>
            <person name="Adriaenssens E.M."/>
            <person name="Foster-Nyarko E."/>
            <person name="Jarju S."/>
            <person name="Secka A."/>
            <person name="Antonio M."/>
            <person name="Oren A."/>
            <person name="Chaudhuri R.R."/>
            <person name="La Ragione R."/>
            <person name="Hildebrand F."/>
            <person name="Pallen M.J."/>
        </authorList>
    </citation>
    <scope>NUCLEOTIDE SEQUENCE</scope>
    <source>
        <strain evidence="12">CHK121-7720</strain>
    </source>
</reference>
<evidence type="ECO:0000313" key="12">
    <source>
        <dbReference type="EMBL" id="HJG90051.1"/>
    </source>
</evidence>
<protein>
    <submittedName>
        <fullName evidence="12">TonB family protein</fullName>
    </submittedName>
</protein>
<keyword evidence="5" id="KW-0997">Cell inner membrane</keyword>
<evidence type="ECO:0000256" key="1">
    <source>
        <dbReference type="ARBA" id="ARBA00004383"/>
    </source>
</evidence>
<evidence type="ECO:0000256" key="8">
    <source>
        <dbReference type="ARBA" id="ARBA00022989"/>
    </source>
</evidence>